<dbReference type="AlphaFoldDB" id="C0XRS7"/>
<feature type="transmembrane region" description="Helical" evidence="2">
    <location>
        <begin position="34"/>
        <end position="55"/>
    </location>
</feature>
<evidence type="ECO:0000313" key="4">
    <source>
        <dbReference type="Proteomes" id="UP000006196"/>
    </source>
</evidence>
<name>C0XRS7_CORLD</name>
<feature type="transmembrane region" description="Helical" evidence="2">
    <location>
        <begin position="67"/>
        <end position="88"/>
    </location>
</feature>
<keyword evidence="2" id="KW-1133">Transmembrane helix</keyword>
<keyword evidence="2" id="KW-0472">Membrane</keyword>
<dbReference type="EMBL" id="ACHJ01000107">
    <property type="protein sequence ID" value="EEI17018.1"/>
    <property type="molecule type" value="Genomic_DNA"/>
</dbReference>
<sequence>MVGIFFTFPFVVLIFVLGAAMARYSAKEVPISRLLVPSGLSLGAGILVSLALGVFSRLASSQAQGLITPLGSTVLGLGMLGLCVIAGVLGWKYAGGGRRWSLAGAIAASVTFGANAALLPTLNDQTRGLSDLDAAGAGLWISFYVLPLTLLLLPLVSFAAAESAVRIRRSHSTSVAPSVRKESKAASDLAEQPVDEPDDGRTHGTGSV</sequence>
<comment type="caution">
    <text evidence="3">The sequence shown here is derived from an EMBL/GenBank/DDBJ whole genome shotgun (WGS) entry which is preliminary data.</text>
</comment>
<dbReference type="STRING" id="525263.HMPREF0298_1147"/>
<protein>
    <submittedName>
        <fullName evidence="3">Uncharacterized protein</fullName>
    </submittedName>
</protein>
<accession>C0XRS7</accession>
<proteinExistence type="predicted"/>
<feature type="transmembrane region" description="Helical" evidence="2">
    <location>
        <begin position="139"/>
        <end position="161"/>
    </location>
</feature>
<reference evidence="3" key="1">
    <citation type="submission" date="2009-01" db="EMBL/GenBank/DDBJ databases">
        <authorList>
            <person name="Qin X."/>
            <person name="Bachman B."/>
            <person name="Battles P."/>
            <person name="Bell A."/>
            <person name="Bess C."/>
            <person name="Bickham C."/>
            <person name="Chaboub L."/>
            <person name="Chen D."/>
            <person name="Coyle M."/>
            <person name="Deiros D.R."/>
            <person name="Dinh H."/>
            <person name="Forbes L."/>
            <person name="Fowler G."/>
            <person name="Francisco L."/>
            <person name="Fu Q."/>
            <person name="Gubbala S."/>
            <person name="Hale W."/>
            <person name="Han Y."/>
            <person name="Hemphill L."/>
            <person name="Highlander S.K."/>
            <person name="Hirani K."/>
            <person name="Hogues M."/>
            <person name="Jackson L."/>
            <person name="Jakkamsetti A."/>
            <person name="Javaid M."/>
            <person name="Jiang H."/>
            <person name="Korchina V."/>
            <person name="Kovar C."/>
            <person name="Lara F."/>
            <person name="Lee S."/>
            <person name="Mata R."/>
            <person name="Mathew T."/>
            <person name="Moen C."/>
            <person name="Morales K."/>
            <person name="Munidasa M."/>
            <person name="Nazareth L."/>
            <person name="Ngo R."/>
            <person name="Nguyen L."/>
            <person name="Okwuonu G."/>
            <person name="Ongeri F."/>
            <person name="Patil S."/>
            <person name="Petrosino J."/>
            <person name="Pham C."/>
            <person name="Pham P."/>
            <person name="Pu L.-L."/>
            <person name="Puazo M."/>
            <person name="Raj R."/>
            <person name="Reid J."/>
            <person name="Rouhana J."/>
            <person name="Saada N."/>
            <person name="Shang Y."/>
            <person name="Simmons D."/>
            <person name="Thornton R."/>
            <person name="Warren J."/>
            <person name="Weissenberger G."/>
            <person name="Zhang J."/>
            <person name="Zhang L."/>
            <person name="Zhou C."/>
            <person name="Zhu D."/>
            <person name="Muzny D."/>
            <person name="Worley K."/>
            <person name="Gibbs R."/>
        </authorList>
    </citation>
    <scope>NUCLEOTIDE SEQUENCE [LARGE SCALE GENOMIC DNA]</scope>
    <source>
        <strain evidence="3">DSM 44291</strain>
    </source>
</reference>
<evidence type="ECO:0000256" key="1">
    <source>
        <dbReference type="SAM" id="MobiDB-lite"/>
    </source>
</evidence>
<dbReference type="HOGENOM" id="CLU_1319143_0_0_11"/>
<feature type="transmembrane region" description="Helical" evidence="2">
    <location>
        <begin position="100"/>
        <end position="119"/>
    </location>
</feature>
<organism evidence="3 4">
    <name type="scientific">Corynebacterium lipophiloflavum (strain ATCC 700352 / DSM 44291 / CCUG 37336 / JCM 10383 / DMMZ 1944)</name>
    <dbReference type="NCBI Taxonomy" id="525263"/>
    <lineage>
        <taxon>Bacteria</taxon>
        <taxon>Bacillati</taxon>
        <taxon>Actinomycetota</taxon>
        <taxon>Actinomycetes</taxon>
        <taxon>Mycobacteriales</taxon>
        <taxon>Corynebacteriaceae</taxon>
        <taxon>Corynebacterium</taxon>
    </lineage>
</organism>
<keyword evidence="2" id="KW-0812">Transmembrane</keyword>
<evidence type="ECO:0000256" key="2">
    <source>
        <dbReference type="SAM" id="Phobius"/>
    </source>
</evidence>
<dbReference type="Proteomes" id="UP000006196">
    <property type="component" value="Unassembled WGS sequence"/>
</dbReference>
<feature type="transmembrane region" description="Helical" evidence="2">
    <location>
        <begin position="6"/>
        <end position="22"/>
    </location>
</feature>
<gene>
    <name evidence="3" type="ORF">HMPREF0298_1147</name>
</gene>
<keyword evidence="4" id="KW-1185">Reference proteome</keyword>
<feature type="region of interest" description="Disordered" evidence="1">
    <location>
        <begin position="171"/>
        <end position="208"/>
    </location>
</feature>
<evidence type="ECO:0000313" key="3">
    <source>
        <dbReference type="EMBL" id="EEI17018.1"/>
    </source>
</evidence>